<sequence>MNIRELLIKIGVDAGGAAPAIDRVDAKAEKLKQTFRDLNGIIRTFAAAATIKSILNMGDSMQSLQARIGASTGDIAGANAQLNDLAKHANDNRMDVEAYSDSWAKFNTGMARLGYQTSDTTKLVDGLSAAFGVLGTPAATAQGALFQLTQSISGGTVQMEELNSLADAAGPLYVSLAESIGGTVPAFKKMVSQGKVSSKMLADGIIKQTAKYIEQLRQMPMTLGNVWTIMLNDVKVGIGNLNASASAIPTVAKKIMQAWDWMRDKASALTDQLGGPKGLLIAIKDLLTPLALLYAGIYAFKTVAWLTTPIGLITALAAAIMLLYQDYKAYKSGATDTLVDWKAWKPEIDGAIKGIKLLMDALKTMTGQDNGIKALFEGIATYVGVTWSARMLASFTALFSNIDKAFLKTKFGLAIAGGLAASSWWDENIGNPADAKATSYNKNIKEGGWLDRNFGDTPLLRGNWTGAVSPDAVKTGGSGLPAANGGAVPRVTNNNTTNAPVNAPVTVNMTVNAAPGQSPEEIGANVQREFQLQAGDFWSRQMKQSVEDTYGNTP</sequence>
<dbReference type="Pfam" id="PF20155">
    <property type="entry name" value="TMP_3"/>
    <property type="match status" value="1"/>
</dbReference>
<proteinExistence type="predicted"/>
<keyword evidence="2" id="KW-0472">Membrane</keyword>
<evidence type="ECO:0000313" key="5">
    <source>
        <dbReference type="Proteomes" id="UP001565243"/>
    </source>
</evidence>
<reference evidence="4 5" key="1">
    <citation type="submission" date="2024-07" db="EMBL/GenBank/DDBJ databases">
        <authorList>
            <person name="Hebao G."/>
        </authorList>
    </citation>
    <scope>NUCLEOTIDE SEQUENCE [LARGE SCALE GENOMIC DNA]</scope>
    <source>
        <strain evidence="4 5">ACCC 02193</strain>
    </source>
</reference>
<feature type="compositionally biased region" description="Low complexity" evidence="1">
    <location>
        <begin position="487"/>
        <end position="501"/>
    </location>
</feature>
<gene>
    <name evidence="4" type="ORF">AB6T85_23620</name>
</gene>
<comment type="caution">
    <text evidence="4">The sequence shown here is derived from an EMBL/GenBank/DDBJ whole genome shotgun (WGS) entry which is preliminary data.</text>
</comment>
<feature type="domain" description="Tape measure protein N-terminal" evidence="3">
    <location>
        <begin position="52"/>
        <end position="242"/>
    </location>
</feature>
<evidence type="ECO:0000259" key="3">
    <source>
        <dbReference type="Pfam" id="PF20155"/>
    </source>
</evidence>
<evidence type="ECO:0000256" key="2">
    <source>
        <dbReference type="SAM" id="Phobius"/>
    </source>
</evidence>
<feature type="region of interest" description="Disordered" evidence="1">
    <location>
        <begin position="475"/>
        <end position="501"/>
    </location>
</feature>
<keyword evidence="5" id="KW-1185">Reference proteome</keyword>
<protein>
    <submittedName>
        <fullName evidence="4">Tape measure protein</fullName>
    </submittedName>
</protein>
<accession>A0ABV4EEN1</accession>
<feature type="transmembrane region" description="Helical" evidence="2">
    <location>
        <begin position="303"/>
        <end position="324"/>
    </location>
</feature>
<keyword evidence="2" id="KW-0812">Transmembrane</keyword>
<name>A0ABV4EEN1_9GAMM</name>
<keyword evidence="2" id="KW-1133">Transmembrane helix</keyword>
<evidence type="ECO:0000256" key="1">
    <source>
        <dbReference type="SAM" id="MobiDB-lite"/>
    </source>
</evidence>
<dbReference type="NCBIfam" id="TIGR02675">
    <property type="entry name" value="tape_meas_nterm"/>
    <property type="match status" value="1"/>
</dbReference>
<dbReference type="EMBL" id="JBGFFX010000024">
    <property type="protein sequence ID" value="MEY8773397.1"/>
    <property type="molecule type" value="Genomic_DNA"/>
</dbReference>
<dbReference type="InterPro" id="IPR013491">
    <property type="entry name" value="Tape_meas_N"/>
</dbReference>
<organism evidence="4 5">
    <name type="scientific">Erwinia aeris</name>
    <dbReference type="NCBI Taxonomy" id="3239803"/>
    <lineage>
        <taxon>Bacteria</taxon>
        <taxon>Pseudomonadati</taxon>
        <taxon>Pseudomonadota</taxon>
        <taxon>Gammaproteobacteria</taxon>
        <taxon>Enterobacterales</taxon>
        <taxon>Erwiniaceae</taxon>
        <taxon>Erwinia</taxon>
    </lineage>
</organism>
<dbReference type="Proteomes" id="UP001565243">
    <property type="component" value="Unassembled WGS sequence"/>
</dbReference>
<dbReference type="RefSeq" id="WP_369897031.1">
    <property type="nucleotide sequence ID" value="NZ_JBGFFX010000024.1"/>
</dbReference>
<evidence type="ECO:0000313" key="4">
    <source>
        <dbReference type="EMBL" id="MEY8773397.1"/>
    </source>
</evidence>